<feature type="region of interest" description="Disordered" evidence="3">
    <location>
        <begin position="1"/>
        <end position="27"/>
    </location>
</feature>
<reference evidence="5 6" key="1">
    <citation type="submission" date="2018-06" db="EMBL/GenBank/DDBJ databases">
        <authorList>
            <consortium name="Pathogen Informatics"/>
            <person name="Doyle S."/>
        </authorList>
    </citation>
    <scope>NUCLEOTIDE SEQUENCE [LARGE SCALE GENOMIC DNA]</scope>
    <source>
        <strain evidence="5 6">NCTC1934</strain>
    </source>
</reference>
<evidence type="ECO:0000313" key="6">
    <source>
        <dbReference type="Proteomes" id="UP000255467"/>
    </source>
</evidence>
<gene>
    <name evidence="5" type="primary">iolC_3</name>
    <name evidence="5" type="ORF">NCTC1934_05980</name>
</gene>
<dbReference type="InterPro" id="IPR011611">
    <property type="entry name" value="PfkB_dom"/>
</dbReference>
<dbReference type="PANTHER" id="PTHR10584:SF166">
    <property type="entry name" value="RIBOKINASE"/>
    <property type="match status" value="1"/>
</dbReference>
<keyword evidence="1 5" id="KW-0808">Transferase</keyword>
<evidence type="ECO:0000313" key="5">
    <source>
        <dbReference type="EMBL" id="SUD48643.1"/>
    </source>
</evidence>
<protein>
    <submittedName>
        <fullName evidence="5">5-dehydro-2-deoxygluconokinase</fullName>
        <ecNumber evidence="5">2.7.1.92</ecNumber>
    </submittedName>
</protein>
<evidence type="ECO:0000256" key="3">
    <source>
        <dbReference type="SAM" id="MobiDB-lite"/>
    </source>
</evidence>
<dbReference type="AlphaFoldDB" id="A0A379JKW9"/>
<evidence type="ECO:0000256" key="2">
    <source>
        <dbReference type="ARBA" id="ARBA00022777"/>
    </source>
</evidence>
<dbReference type="PROSITE" id="PS00583">
    <property type="entry name" value="PFKB_KINASES_1"/>
    <property type="match status" value="1"/>
</dbReference>
<dbReference type="Proteomes" id="UP000255467">
    <property type="component" value="Unassembled WGS sequence"/>
</dbReference>
<feature type="domain" description="Carbohydrate kinase PfkB" evidence="4">
    <location>
        <begin position="201"/>
        <end position="474"/>
    </location>
</feature>
<sequence>MPPSVSYERMATQRSPKAADPAPASQDPGVVAVRGILTRLSKRSGLSSDRLRGTEIDIAALLDLPIVRENVLRTMRSREEVVQDVIENAARLLQPTDRLIVDAELSLGLLRGNTEAGIDPALLYAAELGDRRAYLTRNWRQLHEAFGADAIPPAPSSVRTLRGEPERRAFSALAHLLTTATAFGAGPVVRRAHAERGVRGRVTVLGDAVVDHNYVVDRVPVPGSSTWCDLERSPGGKGLNRAVAVAKLGLGAQLIAAVGDDAEGRELLSHLRLRGVDTSLVTTVAAARTPVTAVILPHGELPMNMAYRDDRLRLHANDLDERSRHVALSTADAVLLTFEQPVEVIVRALEIIDARASPCWVVVNASPPLRDSISPRKLYRHLRSVDYMIGTSAELEQLASAHSSAIGTAAERLLGLGVDTVCAIDGFQVTVSSRSGETVVGSVATAMAGTSGAYAAFSAALTFRLVTRGQPARDPDFRWAARAMVATQSVGTVSDALPSAAEIDALMNVDMPRNRE</sequence>
<dbReference type="EC" id="2.7.1.92" evidence="5"/>
<dbReference type="GO" id="GO:0047590">
    <property type="term" value="F:5-dehydro-2-deoxygluconokinase activity"/>
    <property type="evidence" value="ECO:0007669"/>
    <property type="project" value="UniProtKB-EC"/>
</dbReference>
<dbReference type="InterPro" id="IPR002173">
    <property type="entry name" value="Carboh/pur_kinase_PfkB_CS"/>
</dbReference>
<dbReference type="PANTHER" id="PTHR10584">
    <property type="entry name" value="SUGAR KINASE"/>
    <property type="match status" value="1"/>
</dbReference>
<dbReference type="SUPFAM" id="SSF53613">
    <property type="entry name" value="Ribokinase-like"/>
    <property type="match status" value="1"/>
</dbReference>
<keyword evidence="6" id="KW-1185">Reference proteome</keyword>
<organism evidence="5 6">
    <name type="scientific">Nocardia otitidiscaviarum</name>
    <dbReference type="NCBI Taxonomy" id="1823"/>
    <lineage>
        <taxon>Bacteria</taxon>
        <taxon>Bacillati</taxon>
        <taxon>Actinomycetota</taxon>
        <taxon>Actinomycetes</taxon>
        <taxon>Mycobacteriales</taxon>
        <taxon>Nocardiaceae</taxon>
        <taxon>Nocardia</taxon>
    </lineage>
</organism>
<dbReference type="Pfam" id="PF00294">
    <property type="entry name" value="PfkB"/>
    <property type="match status" value="1"/>
</dbReference>
<dbReference type="EMBL" id="UGRY01000005">
    <property type="protein sequence ID" value="SUD48643.1"/>
    <property type="molecule type" value="Genomic_DNA"/>
</dbReference>
<accession>A0A379JKW9</accession>
<dbReference type="InterPro" id="IPR029056">
    <property type="entry name" value="Ribokinase-like"/>
</dbReference>
<proteinExistence type="predicted"/>
<dbReference type="STRING" id="1406858.GCA_000710895_04652"/>
<dbReference type="Gene3D" id="3.40.1190.20">
    <property type="match status" value="1"/>
</dbReference>
<keyword evidence="2 5" id="KW-0418">Kinase</keyword>
<evidence type="ECO:0000256" key="1">
    <source>
        <dbReference type="ARBA" id="ARBA00022679"/>
    </source>
</evidence>
<name>A0A379JKW9_9NOCA</name>
<evidence type="ECO:0000259" key="4">
    <source>
        <dbReference type="Pfam" id="PF00294"/>
    </source>
</evidence>